<dbReference type="SUPFAM" id="SSF144122">
    <property type="entry name" value="Tim10-like"/>
    <property type="match status" value="1"/>
</dbReference>
<evidence type="ECO:0000313" key="3">
    <source>
        <dbReference type="EMBL" id="KAK2192969.1"/>
    </source>
</evidence>
<keyword evidence="1" id="KW-0143">Chaperone</keyword>
<keyword evidence="1" id="KW-0813">Transport</keyword>
<name>A0AAD9UKK7_RIDPI</name>
<dbReference type="InterPro" id="IPR035427">
    <property type="entry name" value="Tim10-like_dom_sf"/>
</dbReference>
<dbReference type="GO" id="GO:0005743">
    <property type="term" value="C:mitochondrial inner membrane"/>
    <property type="evidence" value="ECO:0007669"/>
    <property type="project" value="UniProtKB-SubCell"/>
</dbReference>
<feature type="domain" description="Tim10-like" evidence="2">
    <location>
        <begin position="1"/>
        <end position="60"/>
    </location>
</feature>
<keyword evidence="1" id="KW-0653">Protein transport</keyword>
<organism evidence="3 4">
    <name type="scientific">Ridgeia piscesae</name>
    <name type="common">Tubeworm</name>
    <dbReference type="NCBI Taxonomy" id="27915"/>
    <lineage>
        <taxon>Eukaryota</taxon>
        <taxon>Metazoa</taxon>
        <taxon>Spiralia</taxon>
        <taxon>Lophotrochozoa</taxon>
        <taxon>Annelida</taxon>
        <taxon>Polychaeta</taxon>
        <taxon>Sedentaria</taxon>
        <taxon>Canalipalpata</taxon>
        <taxon>Sabellida</taxon>
        <taxon>Siboglinidae</taxon>
        <taxon>Ridgeia</taxon>
    </lineage>
</organism>
<comment type="function">
    <text evidence="1">Mitochondrial intermembrane chaperone that participates in the import and insertion of some multi-pass transmembrane proteins into the mitochondrial inner membrane. Also required for the transfer of beta-barrel precursors from the TOM complex to the sorting and assembly machinery (SAM complex) of the outer membrane. Acts as a chaperone-like protein that protects the hydrophobic precursors from aggregation and guide them through the mitochondrial intermembrane space.</text>
</comment>
<dbReference type="GO" id="GO:0015031">
    <property type="term" value="P:protein transport"/>
    <property type="evidence" value="ECO:0007669"/>
    <property type="project" value="UniProtKB-KW"/>
</dbReference>
<dbReference type="InterPro" id="IPR004217">
    <property type="entry name" value="Tim10-like"/>
</dbReference>
<keyword evidence="1" id="KW-1015">Disulfide bond</keyword>
<dbReference type="Gene3D" id="1.10.287.810">
    <property type="entry name" value="Mitochondrial import inner membrane translocase subunit tim13 like domains"/>
    <property type="match status" value="1"/>
</dbReference>
<proteinExistence type="inferred from homology"/>
<dbReference type="EMBL" id="JAODUO010000019">
    <property type="protein sequence ID" value="KAK2192969.1"/>
    <property type="molecule type" value="Genomic_DNA"/>
</dbReference>
<sequence length="68" mass="8118">MMEQQKAQFQSQVHRLVDICWERCIDKPRDKLDSRAETCLSNCVERFVDTSIQITGRFQQMLQRSVQQ</sequence>
<evidence type="ECO:0000259" key="2">
    <source>
        <dbReference type="Pfam" id="PF02953"/>
    </source>
</evidence>
<keyword evidence="1" id="KW-0811">Translocation</keyword>
<keyword evidence="1" id="KW-0472">Membrane</keyword>
<reference evidence="3" key="1">
    <citation type="journal article" date="2023" name="Mol. Biol. Evol.">
        <title>Third-Generation Sequencing Reveals the Adaptive Role of the Epigenome in Three Deep-Sea Polychaetes.</title>
        <authorList>
            <person name="Perez M."/>
            <person name="Aroh O."/>
            <person name="Sun Y."/>
            <person name="Lan Y."/>
            <person name="Juniper S.K."/>
            <person name="Young C.R."/>
            <person name="Angers B."/>
            <person name="Qian P.Y."/>
        </authorList>
    </citation>
    <scope>NUCLEOTIDE SEQUENCE</scope>
    <source>
        <strain evidence="3">R07B-5</strain>
    </source>
</reference>
<dbReference type="Pfam" id="PF02953">
    <property type="entry name" value="zf-Tim10_DDP"/>
    <property type="match status" value="1"/>
</dbReference>
<comment type="subunit">
    <text evidence="1">Heterohexamer.</text>
</comment>
<comment type="caution">
    <text evidence="3">The sequence shown here is derived from an EMBL/GenBank/DDBJ whole genome shotgun (WGS) entry which is preliminary data.</text>
</comment>
<protein>
    <recommendedName>
        <fullName evidence="1">Mitochondrial import inner membrane translocase subunit</fullName>
    </recommendedName>
</protein>
<keyword evidence="4" id="KW-1185">Reference proteome</keyword>
<keyword evidence="1" id="KW-0999">Mitochondrion inner membrane</keyword>
<dbReference type="AlphaFoldDB" id="A0AAD9UKK7"/>
<evidence type="ECO:0000313" key="4">
    <source>
        <dbReference type="Proteomes" id="UP001209878"/>
    </source>
</evidence>
<evidence type="ECO:0000256" key="1">
    <source>
        <dbReference type="RuleBase" id="RU367043"/>
    </source>
</evidence>
<comment type="subcellular location">
    <subcellularLocation>
        <location evidence="1">Mitochondrion inner membrane</location>
        <topology evidence="1">Peripheral membrane protein</topology>
        <orientation evidence="1">Intermembrane side</orientation>
    </subcellularLocation>
</comment>
<keyword evidence="1" id="KW-0496">Mitochondrion</keyword>
<comment type="similarity">
    <text evidence="1">Belongs to the small Tim family.</text>
</comment>
<comment type="domain">
    <text evidence="1">The twin CX3C motif contains 4 conserved Cys residues that form 2 disulfide bonds in the mitochondrial intermembrane space.</text>
</comment>
<gene>
    <name evidence="3" type="ORF">NP493_19g07020</name>
</gene>
<accession>A0AAD9UKK7</accession>
<dbReference type="Proteomes" id="UP001209878">
    <property type="component" value="Unassembled WGS sequence"/>
</dbReference>